<comment type="caution">
    <text evidence="1">The sequence shown here is derived from an EMBL/GenBank/DDBJ whole genome shotgun (WGS) entry which is preliminary data.</text>
</comment>
<gene>
    <name evidence="1" type="ORF">GCM10008960_33660</name>
</gene>
<reference evidence="2" key="1">
    <citation type="journal article" date="2019" name="Int. J. Syst. Evol. Microbiol.">
        <title>The Global Catalogue of Microorganisms (GCM) 10K type strain sequencing project: providing services to taxonomists for standard genome sequencing and annotation.</title>
        <authorList>
            <consortium name="The Broad Institute Genomics Platform"/>
            <consortium name="The Broad Institute Genome Sequencing Center for Infectious Disease"/>
            <person name="Wu L."/>
            <person name="Ma J."/>
        </authorList>
    </citation>
    <scope>NUCLEOTIDE SEQUENCE [LARGE SCALE GENOMIC DNA]</scope>
    <source>
        <strain evidence="2">JCM 31405</strain>
    </source>
</reference>
<sequence length="468" mass="52576">MFRKAMFTLAAGACLAGSWSEAGRVRIVVTLTPVHCGNTEDASGADSLYAVSFLSAGTKETAQAMITTPVRINDDEKLPWGNPNVLYDGIVDDNQPLIGSLRAYDEDFAKDWAQRPKWLDQLAEKGGKALQSSSNPIAAAAGAVLDYGYKAFSWVAGKDADDLLGTYNFNISPKGPAQENLDFHFWEDGIGFSTWNYRTLINVQRIPVQVATPAPTEKPWKYNAVWVKGNGQPSYSAASITKEKFLSTHNDKVNAGMGLTHLQMSRDGSDVRVNAVWEGGQPKQMTTFDKPYQAYRSMYDGLWAAGWRLKVLNTYSSASGPRLYNAVWEQTGGAEVQLYEVSPQEISNQDSKLRAQGLQLSLMQAFMTPQGLKYNAVWKPAKTDQTWVQGWTYEDYRKKYDQLWNQGFRLKHLQSYRLPEGVRYDAIWFKSTRPEVQLYGTDYAGMTSYGAELVKQDTKWQRLIIDRF</sequence>
<evidence type="ECO:0000313" key="1">
    <source>
        <dbReference type="EMBL" id="GGS04315.1"/>
    </source>
</evidence>
<protein>
    <submittedName>
        <fullName evidence="1">Uncharacterized protein</fullName>
    </submittedName>
</protein>
<keyword evidence="2" id="KW-1185">Reference proteome</keyword>
<dbReference type="RefSeq" id="WP_189074333.1">
    <property type="nucleotide sequence ID" value="NZ_BMQN01000013.1"/>
</dbReference>
<proteinExistence type="predicted"/>
<evidence type="ECO:0000313" key="2">
    <source>
        <dbReference type="Proteomes" id="UP000644548"/>
    </source>
</evidence>
<name>A0ABQ2S767_9DEIO</name>
<dbReference type="EMBL" id="BMQN01000013">
    <property type="protein sequence ID" value="GGS04315.1"/>
    <property type="molecule type" value="Genomic_DNA"/>
</dbReference>
<accession>A0ABQ2S767</accession>
<dbReference type="Pfam" id="PF17660">
    <property type="entry name" value="BTRD1"/>
    <property type="match status" value="3"/>
</dbReference>
<organism evidence="1 2">
    <name type="scientific">Deinococcus sedimenti</name>
    <dbReference type="NCBI Taxonomy" id="1867090"/>
    <lineage>
        <taxon>Bacteria</taxon>
        <taxon>Thermotogati</taxon>
        <taxon>Deinococcota</taxon>
        <taxon>Deinococci</taxon>
        <taxon>Deinococcales</taxon>
        <taxon>Deinococcaceae</taxon>
        <taxon>Deinococcus</taxon>
    </lineage>
</organism>
<dbReference type="InterPro" id="IPR049511">
    <property type="entry name" value="PGH-like_rpt"/>
</dbReference>
<dbReference type="Proteomes" id="UP000644548">
    <property type="component" value="Unassembled WGS sequence"/>
</dbReference>